<feature type="domain" description="DUF4365" evidence="1">
    <location>
        <begin position="10"/>
        <end position="151"/>
    </location>
</feature>
<evidence type="ECO:0000259" key="1">
    <source>
        <dbReference type="Pfam" id="PF14280"/>
    </source>
</evidence>
<evidence type="ECO:0000313" key="2">
    <source>
        <dbReference type="EMBL" id="MFD1547140.1"/>
    </source>
</evidence>
<evidence type="ECO:0000313" key="3">
    <source>
        <dbReference type="Proteomes" id="UP001597097"/>
    </source>
</evidence>
<sequence>MAEATSWQKEQFSRAYVLAVATRGGYTLADWNVDKDGVDVTLRWKGLMVDFQLKCTQSPRAAKGDYVFDLDLATYNKLRDPERSAPGYLALAVVPKTLDKWLLHEPERLLMSCHTYWAKLQDEPPPTASKTTAIHLPRCQTLTINSLERMFEASRQHILNGTIEGGLA</sequence>
<dbReference type="Proteomes" id="UP001597097">
    <property type="component" value="Unassembled WGS sequence"/>
</dbReference>
<reference evidence="3" key="1">
    <citation type="journal article" date="2019" name="Int. J. Syst. Evol. Microbiol.">
        <title>The Global Catalogue of Microorganisms (GCM) 10K type strain sequencing project: providing services to taxonomists for standard genome sequencing and annotation.</title>
        <authorList>
            <consortium name="The Broad Institute Genomics Platform"/>
            <consortium name="The Broad Institute Genome Sequencing Center for Infectious Disease"/>
            <person name="Wu L."/>
            <person name="Ma J."/>
        </authorList>
    </citation>
    <scope>NUCLEOTIDE SEQUENCE [LARGE SCALE GENOMIC DNA]</scope>
    <source>
        <strain evidence="3">CGMCC 1.15399</strain>
    </source>
</reference>
<comment type="caution">
    <text evidence="2">The sequence shown here is derived from an EMBL/GenBank/DDBJ whole genome shotgun (WGS) entry which is preliminary data.</text>
</comment>
<dbReference type="InterPro" id="IPR025375">
    <property type="entry name" value="DUF4365"/>
</dbReference>
<accession>A0ABW4GWX9</accession>
<dbReference type="Pfam" id="PF14280">
    <property type="entry name" value="DUF4365"/>
    <property type="match status" value="1"/>
</dbReference>
<proteinExistence type="predicted"/>
<gene>
    <name evidence="2" type="ORF">ACFSJ0_59585</name>
</gene>
<protein>
    <submittedName>
        <fullName evidence="2">DUF4365 domain-containing protein</fullName>
    </submittedName>
</protein>
<keyword evidence="3" id="KW-1185">Reference proteome</keyword>
<name>A0ABW4GWX9_9ACTN</name>
<dbReference type="RefSeq" id="WP_219532508.1">
    <property type="nucleotide sequence ID" value="NZ_JAHKRM010000014.1"/>
</dbReference>
<organism evidence="2 3">
    <name type="scientific">Nonomuraea guangzhouensis</name>
    <dbReference type="NCBI Taxonomy" id="1291555"/>
    <lineage>
        <taxon>Bacteria</taxon>
        <taxon>Bacillati</taxon>
        <taxon>Actinomycetota</taxon>
        <taxon>Actinomycetes</taxon>
        <taxon>Streptosporangiales</taxon>
        <taxon>Streptosporangiaceae</taxon>
        <taxon>Nonomuraea</taxon>
    </lineage>
</organism>
<dbReference type="EMBL" id="JBHUCM010000072">
    <property type="protein sequence ID" value="MFD1547140.1"/>
    <property type="molecule type" value="Genomic_DNA"/>
</dbReference>